<sequence length="140" mass="15200">MTRYRHAGDVMPVAMGIVLLLAVAGITTASADGVKVYDPESGRLLPLESHQGGHEDRRYDRERHAWHGWDEPGWRKGRDRVNVHPSIIVQPSASSSPGVETRSATPEGSRVCRGDDGATTWSTRPTPCASASESRDATPQ</sequence>
<name>A0ABV8XGP7_9GAMM</name>
<dbReference type="EMBL" id="JBHSEO010000057">
    <property type="protein sequence ID" value="MFC4417310.1"/>
    <property type="molecule type" value="Genomic_DNA"/>
</dbReference>
<evidence type="ECO:0000313" key="3">
    <source>
        <dbReference type="Proteomes" id="UP001596015"/>
    </source>
</evidence>
<proteinExistence type="predicted"/>
<accession>A0ABV8XGP7</accession>
<feature type="region of interest" description="Disordered" evidence="1">
    <location>
        <begin position="89"/>
        <end position="140"/>
    </location>
</feature>
<organism evidence="2 3">
    <name type="scientific">Chromohalobacter beijerinckii</name>
    <dbReference type="NCBI Taxonomy" id="86179"/>
    <lineage>
        <taxon>Bacteria</taxon>
        <taxon>Pseudomonadati</taxon>
        <taxon>Pseudomonadota</taxon>
        <taxon>Gammaproteobacteria</taxon>
        <taxon>Oceanospirillales</taxon>
        <taxon>Halomonadaceae</taxon>
        <taxon>Chromohalobacter</taxon>
    </lineage>
</organism>
<dbReference type="Proteomes" id="UP001596015">
    <property type="component" value="Unassembled WGS sequence"/>
</dbReference>
<evidence type="ECO:0008006" key="4">
    <source>
        <dbReference type="Google" id="ProtNLM"/>
    </source>
</evidence>
<dbReference type="RefSeq" id="WP_246940208.1">
    <property type="nucleotide sequence ID" value="NZ_JAKGAK010000003.1"/>
</dbReference>
<gene>
    <name evidence="2" type="ORF">ACFO0E_12970</name>
</gene>
<evidence type="ECO:0000313" key="2">
    <source>
        <dbReference type="EMBL" id="MFC4417310.1"/>
    </source>
</evidence>
<reference evidence="3" key="1">
    <citation type="journal article" date="2019" name="Int. J. Syst. Evol. Microbiol.">
        <title>The Global Catalogue of Microorganisms (GCM) 10K type strain sequencing project: providing services to taxonomists for standard genome sequencing and annotation.</title>
        <authorList>
            <consortium name="The Broad Institute Genomics Platform"/>
            <consortium name="The Broad Institute Genome Sequencing Center for Infectious Disease"/>
            <person name="Wu L."/>
            <person name="Ma J."/>
        </authorList>
    </citation>
    <scope>NUCLEOTIDE SEQUENCE [LARGE SCALE GENOMIC DNA]</scope>
    <source>
        <strain evidence="3">CCUG 49679</strain>
    </source>
</reference>
<evidence type="ECO:0000256" key="1">
    <source>
        <dbReference type="SAM" id="MobiDB-lite"/>
    </source>
</evidence>
<protein>
    <recommendedName>
        <fullName evidence="4">Secreted protein</fullName>
    </recommendedName>
</protein>
<feature type="compositionally biased region" description="Polar residues" evidence="1">
    <location>
        <begin position="89"/>
        <end position="106"/>
    </location>
</feature>
<comment type="caution">
    <text evidence="2">The sequence shown here is derived from an EMBL/GenBank/DDBJ whole genome shotgun (WGS) entry which is preliminary data.</text>
</comment>
<keyword evidence="3" id="KW-1185">Reference proteome</keyword>
<feature type="compositionally biased region" description="Polar residues" evidence="1">
    <location>
        <begin position="119"/>
        <end position="132"/>
    </location>
</feature>